<proteinExistence type="predicted"/>
<keyword evidence="2" id="KW-0472">Membrane</keyword>
<dbReference type="AlphaFoldDB" id="A0A6J7E8Q7"/>
<evidence type="ECO:0000256" key="1">
    <source>
        <dbReference type="SAM" id="MobiDB-lite"/>
    </source>
</evidence>
<feature type="transmembrane region" description="Helical" evidence="2">
    <location>
        <begin position="74"/>
        <end position="92"/>
    </location>
</feature>
<dbReference type="EMBL" id="CAFBLU010000024">
    <property type="protein sequence ID" value="CAB4879487.1"/>
    <property type="molecule type" value="Genomic_DNA"/>
</dbReference>
<gene>
    <name evidence="3" type="ORF">UFOPK3444_01261</name>
</gene>
<name>A0A6J7E8Q7_9ZZZZ</name>
<protein>
    <submittedName>
        <fullName evidence="3">Unannotated protein</fullName>
    </submittedName>
</protein>
<keyword evidence="2" id="KW-1133">Transmembrane helix</keyword>
<evidence type="ECO:0000256" key="2">
    <source>
        <dbReference type="SAM" id="Phobius"/>
    </source>
</evidence>
<organism evidence="3">
    <name type="scientific">freshwater metagenome</name>
    <dbReference type="NCBI Taxonomy" id="449393"/>
    <lineage>
        <taxon>unclassified sequences</taxon>
        <taxon>metagenomes</taxon>
        <taxon>ecological metagenomes</taxon>
    </lineage>
</organism>
<sequence>MCSISSAVRTGNTLTLPFVIKVLFAAVIAVSVSAAAAARPPSQIRPGLTGIVLGGSLVLYAVALAFLSQGKGNFGAVLLVVASEGMCAAAWLGRAIVGGNDDEGGGGEPRRPTGPRPSGGGDRAQLDWTAFENFRKSWSRERATKGSSDSDD</sequence>
<reference evidence="3" key="1">
    <citation type="submission" date="2020-05" db="EMBL/GenBank/DDBJ databases">
        <authorList>
            <person name="Chiriac C."/>
            <person name="Salcher M."/>
            <person name="Ghai R."/>
            <person name="Kavagutti S V."/>
        </authorList>
    </citation>
    <scope>NUCLEOTIDE SEQUENCE</scope>
</reference>
<accession>A0A6J7E8Q7</accession>
<feature type="transmembrane region" description="Helical" evidence="2">
    <location>
        <begin position="18"/>
        <end position="38"/>
    </location>
</feature>
<evidence type="ECO:0000313" key="3">
    <source>
        <dbReference type="EMBL" id="CAB4879487.1"/>
    </source>
</evidence>
<feature type="transmembrane region" description="Helical" evidence="2">
    <location>
        <begin position="50"/>
        <end position="68"/>
    </location>
</feature>
<keyword evidence="2" id="KW-0812">Transmembrane</keyword>
<feature type="region of interest" description="Disordered" evidence="1">
    <location>
        <begin position="99"/>
        <end position="125"/>
    </location>
</feature>